<reference evidence="2" key="1">
    <citation type="journal article" date="2015" name="Proc. Natl. Acad. Sci. U.S.A.">
        <title>Networks of energetic and metabolic interactions define dynamics in microbial communities.</title>
        <authorList>
            <person name="Embree M."/>
            <person name="Liu J.K."/>
            <person name="Al-Bassam M.M."/>
            <person name="Zengler K."/>
        </authorList>
    </citation>
    <scope>NUCLEOTIDE SEQUENCE</scope>
</reference>
<proteinExistence type="predicted"/>
<evidence type="ECO:0000259" key="1">
    <source>
        <dbReference type="Pfam" id="PF18962"/>
    </source>
</evidence>
<dbReference type="InterPro" id="IPR026444">
    <property type="entry name" value="Secre_tail"/>
</dbReference>
<feature type="domain" description="Secretion system C-terminal sorting" evidence="1">
    <location>
        <begin position="24"/>
        <end position="99"/>
    </location>
</feature>
<name>A0A0W8FX88_9ZZZZ</name>
<gene>
    <name evidence="2" type="ORF">ASZ90_004728</name>
</gene>
<dbReference type="Pfam" id="PF18962">
    <property type="entry name" value="Por_Secre_tail"/>
    <property type="match status" value="1"/>
</dbReference>
<dbReference type="AlphaFoldDB" id="A0A0W8FX88"/>
<accession>A0A0W8FX88</accession>
<protein>
    <recommendedName>
        <fullName evidence="1">Secretion system C-terminal sorting domain-containing protein</fullName>
    </recommendedName>
</protein>
<comment type="caution">
    <text evidence="2">The sequence shown here is derived from an EMBL/GenBank/DDBJ whole genome shotgun (WGS) entry which is preliminary data.</text>
</comment>
<dbReference type="EMBL" id="LNQE01000680">
    <property type="protein sequence ID" value="KUG25452.1"/>
    <property type="molecule type" value="Genomic_DNA"/>
</dbReference>
<organism evidence="2">
    <name type="scientific">hydrocarbon metagenome</name>
    <dbReference type="NCBI Taxonomy" id="938273"/>
    <lineage>
        <taxon>unclassified sequences</taxon>
        <taxon>metagenomes</taxon>
        <taxon>ecological metagenomes</taxon>
    </lineage>
</organism>
<sequence length="102" mass="11551">MKNLITSVEQIDNIPVDFSLKQNYPNPFNPSTTIEYSIPSRNHVTLKVYDVLGKEVTTLVSDTKPSGNYQVSFDANNLSSGVYFYRIIAGNFQEVRKMILSK</sequence>
<dbReference type="Gene3D" id="2.60.40.4070">
    <property type="match status" value="1"/>
</dbReference>
<evidence type="ECO:0000313" key="2">
    <source>
        <dbReference type="EMBL" id="KUG25452.1"/>
    </source>
</evidence>
<dbReference type="NCBIfam" id="TIGR04183">
    <property type="entry name" value="Por_Secre_tail"/>
    <property type="match status" value="1"/>
</dbReference>